<reference evidence="10" key="1">
    <citation type="submission" date="2020-03" db="EMBL/GenBank/DDBJ databases">
        <title>Studies in the Genomics of Life Span.</title>
        <authorList>
            <person name="Glass D."/>
        </authorList>
    </citation>
    <scope>NUCLEOTIDE SEQUENCE</scope>
    <source>
        <strain evidence="10">SUZIE</strain>
        <tissue evidence="10">Muscle</tissue>
    </source>
</reference>
<keyword evidence="5" id="KW-0560">Oxidoreductase</keyword>
<dbReference type="PANTHER" id="PTHR10836:SF111">
    <property type="entry name" value="GLYCERALDEHYDE-3-PHOSPHATE DEHYDROGENASE"/>
    <property type="match status" value="1"/>
</dbReference>
<name>A0AA41NIN5_SCICA</name>
<accession>A0AA41NIN5</accession>
<evidence type="ECO:0000256" key="2">
    <source>
        <dbReference type="ARBA" id="ARBA00007406"/>
    </source>
</evidence>
<comment type="caution">
    <text evidence="10">The sequence shown here is derived from an EMBL/GenBank/DDBJ whole genome shotgun (WGS) entry which is preliminary data.</text>
</comment>
<keyword evidence="7" id="KW-0324">Glycolysis</keyword>
<feature type="region of interest" description="Disordered" evidence="9">
    <location>
        <begin position="1"/>
        <end position="31"/>
    </location>
</feature>
<evidence type="ECO:0000256" key="6">
    <source>
        <dbReference type="ARBA" id="ARBA00023027"/>
    </source>
</evidence>
<evidence type="ECO:0000256" key="9">
    <source>
        <dbReference type="SAM" id="MobiDB-lite"/>
    </source>
</evidence>
<organism evidence="10 11">
    <name type="scientific">Sciurus carolinensis</name>
    <name type="common">Eastern gray squirrel</name>
    <dbReference type="NCBI Taxonomy" id="30640"/>
    <lineage>
        <taxon>Eukaryota</taxon>
        <taxon>Metazoa</taxon>
        <taxon>Chordata</taxon>
        <taxon>Craniata</taxon>
        <taxon>Vertebrata</taxon>
        <taxon>Euteleostomi</taxon>
        <taxon>Mammalia</taxon>
        <taxon>Eutheria</taxon>
        <taxon>Euarchontoglires</taxon>
        <taxon>Glires</taxon>
        <taxon>Rodentia</taxon>
        <taxon>Sciuromorpha</taxon>
        <taxon>Sciuridae</taxon>
        <taxon>Sciurinae</taxon>
        <taxon>Sciurini</taxon>
        <taxon>Sciurus</taxon>
    </lineage>
</organism>
<evidence type="ECO:0000313" key="10">
    <source>
        <dbReference type="EMBL" id="MBZ3891153.1"/>
    </source>
</evidence>
<evidence type="ECO:0000313" key="11">
    <source>
        <dbReference type="Proteomes" id="UP001166674"/>
    </source>
</evidence>
<dbReference type="GO" id="GO:0006096">
    <property type="term" value="P:glycolytic process"/>
    <property type="evidence" value="ECO:0007669"/>
    <property type="project" value="UniProtKB-KW"/>
</dbReference>
<keyword evidence="4" id="KW-0963">Cytoplasm</keyword>
<dbReference type="EC" id="1.2.1.12" evidence="3"/>
<evidence type="ECO:0000256" key="1">
    <source>
        <dbReference type="ARBA" id="ARBA00004869"/>
    </source>
</evidence>
<protein>
    <recommendedName>
        <fullName evidence="3">glyceraldehyde-3-phosphate dehydrogenase (phosphorylating)</fullName>
        <ecNumber evidence="3">1.2.1.12</ecNumber>
    </recommendedName>
</protein>
<dbReference type="InterPro" id="IPR020831">
    <property type="entry name" value="GlycerAld/Erythrose_P_DH"/>
</dbReference>
<dbReference type="Proteomes" id="UP001166674">
    <property type="component" value="Unassembled WGS sequence"/>
</dbReference>
<evidence type="ECO:0000256" key="3">
    <source>
        <dbReference type="ARBA" id="ARBA00013119"/>
    </source>
</evidence>
<comment type="catalytic activity">
    <reaction evidence="8">
        <text>D-glyceraldehyde 3-phosphate + phosphate + NAD(+) = (2R)-3-phospho-glyceroyl phosphate + NADH + H(+)</text>
        <dbReference type="Rhea" id="RHEA:10300"/>
        <dbReference type="ChEBI" id="CHEBI:15378"/>
        <dbReference type="ChEBI" id="CHEBI:43474"/>
        <dbReference type="ChEBI" id="CHEBI:57540"/>
        <dbReference type="ChEBI" id="CHEBI:57604"/>
        <dbReference type="ChEBI" id="CHEBI:57945"/>
        <dbReference type="ChEBI" id="CHEBI:59776"/>
        <dbReference type="EC" id="1.2.1.12"/>
    </reaction>
</comment>
<proteinExistence type="inferred from homology"/>
<keyword evidence="11" id="KW-1185">Reference proteome</keyword>
<feature type="compositionally biased region" description="Basic and acidic residues" evidence="9">
    <location>
        <begin position="1"/>
        <end position="14"/>
    </location>
</feature>
<dbReference type="Gene3D" id="3.30.360.10">
    <property type="entry name" value="Dihydrodipicolinate Reductase, domain 2"/>
    <property type="match status" value="1"/>
</dbReference>
<gene>
    <name evidence="10" type="ORF">SUZIE_211535</name>
</gene>
<dbReference type="GO" id="GO:0004365">
    <property type="term" value="F:glyceraldehyde-3-phosphate dehydrogenase (NAD+) (phosphorylating) activity"/>
    <property type="evidence" value="ECO:0007669"/>
    <property type="project" value="UniProtKB-EC"/>
</dbReference>
<evidence type="ECO:0000256" key="4">
    <source>
        <dbReference type="ARBA" id="ARBA00022490"/>
    </source>
</evidence>
<comment type="pathway">
    <text evidence="1">Carbohydrate degradation; glycolysis; pyruvate from D-glyceraldehyde 3-phosphate: step 1/5.</text>
</comment>
<comment type="similarity">
    <text evidence="2">Belongs to the glyceraldehyde-3-phosphate dehydrogenase family.</text>
</comment>
<dbReference type="EMBL" id="JAATJV010445500">
    <property type="protein sequence ID" value="MBZ3891153.1"/>
    <property type="molecule type" value="Genomic_DNA"/>
</dbReference>
<dbReference type="GO" id="GO:0005829">
    <property type="term" value="C:cytosol"/>
    <property type="evidence" value="ECO:0007669"/>
    <property type="project" value="TreeGrafter"/>
</dbReference>
<evidence type="ECO:0000256" key="5">
    <source>
        <dbReference type="ARBA" id="ARBA00023002"/>
    </source>
</evidence>
<sequence>MEKAGAHLKVETKRATVSASPADAPKSVKEGPSDKLCHDGHGIAQCIHWCCQGCKVILKVNEKLAAKAFHVPDPNCVMDLTHCLEKAAKYNIKKAVK</sequence>
<dbReference type="SUPFAM" id="SSF55347">
    <property type="entry name" value="Glyceraldehyde-3-phosphate dehydrogenase-like, C-terminal domain"/>
    <property type="match status" value="1"/>
</dbReference>
<keyword evidence="6" id="KW-0520">NAD</keyword>
<dbReference type="AlphaFoldDB" id="A0AA41NIN5"/>
<evidence type="ECO:0000256" key="8">
    <source>
        <dbReference type="ARBA" id="ARBA00047698"/>
    </source>
</evidence>
<dbReference type="PANTHER" id="PTHR10836">
    <property type="entry name" value="GLYCERALDEHYDE 3-PHOSPHATE DEHYDROGENASE"/>
    <property type="match status" value="1"/>
</dbReference>
<evidence type="ECO:0000256" key="7">
    <source>
        <dbReference type="ARBA" id="ARBA00023152"/>
    </source>
</evidence>